<evidence type="ECO:0000256" key="3">
    <source>
        <dbReference type="PROSITE-ProRule" id="PRU00221"/>
    </source>
</evidence>
<proteinExistence type="predicted"/>
<dbReference type="Gene3D" id="2.130.10.10">
    <property type="entry name" value="YVTN repeat-like/Quinoprotein amine dehydrogenase"/>
    <property type="match status" value="1"/>
</dbReference>
<dbReference type="AlphaFoldDB" id="A0A834G1L8"/>
<dbReference type="Pfam" id="PF00400">
    <property type="entry name" value="WD40"/>
    <property type="match status" value="2"/>
</dbReference>
<reference evidence="4" key="1">
    <citation type="submission" date="2019-11" db="EMBL/GenBank/DDBJ databases">
        <authorList>
            <person name="Liu Y."/>
            <person name="Hou J."/>
            <person name="Li T.-Q."/>
            <person name="Guan C.-H."/>
            <person name="Wu X."/>
            <person name="Wu H.-Z."/>
            <person name="Ling F."/>
            <person name="Zhang R."/>
            <person name="Shi X.-G."/>
            <person name="Ren J.-P."/>
            <person name="Chen E.-F."/>
            <person name="Sun J.-M."/>
        </authorList>
    </citation>
    <scope>NUCLEOTIDE SEQUENCE</scope>
    <source>
        <strain evidence="4">Adult_tree_wgs_1</strain>
        <tissue evidence="4">Leaves</tissue>
    </source>
</reference>
<dbReference type="InterPro" id="IPR001680">
    <property type="entry name" value="WD40_rpt"/>
</dbReference>
<dbReference type="PROSITE" id="PS50082">
    <property type="entry name" value="WD_REPEATS_2"/>
    <property type="match status" value="1"/>
</dbReference>
<dbReference type="PANTHER" id="PTHR10971">
    <property type="entry name" value="MRNA EXPORT FACTOR AND BUB3"/>
    <property type="match status" value="1"/>
</dbReference>
<dbReference type="EMBL" id="WJXA01000012">
    <property type="protein sequence ID" value="KAF7123337.1"/>
    <property type="molecule type" value="Genomic_DNA"/>
</dbReference>
<evidence type="ECO:0000313" key="5">
    <source>
        <dbReference type="Proteomes" id="UP000626092"/>
    </source>
</evidence>
<sequence>MNGTCLKFEKPIRDAISRIRFAPESNNFLISSWDSSLRLYDVDSFTLRVEVPSEAALLDCCFQNESVAFTACSDCCVRRYDLDSGTHDTFGNHDDLVSCVEYSAETRQLITAGWDRKIKSWDTRSTNPLECLKTPFAEVESMAVSGCNLMVAVGSSVNIYDLRNFNKSVYAKELFPGFQIRCVRTILNSEGFVAGSIDGRIACKYYEVFTSLDTIYVFWCHPKSKDGRHHVVPVNDIAFNPFISGAFVTGNHKGYVTTWDAHSKRRLLELPRYSNSVTSLSYNHGGQLLVVASSYAYREGNETETIFHKICNLKEGMDWIYFEVLSVAYFGNTGWILGQPLVNIAKFIASSAWRMPNPPCQVWRDSTRLMASLEECERNHFPEEMLYCY</sequence>
<keyword evidence="5" id="KW-1185">Reference proteome</keyword>
<evidence type="ECO:0008006" key="6">
    <source>
        <dbReference type="Google" id="ProtNLM"/>
    </source>
</evidence>
<dbReference type="PROSITE" id="PS00678">
    <property type="entry name" value="WD_REPEATS_1"/>
    <property type="match status" value="1"/>
</dbReference>
<organism evidence="4 5">
    <name type="scientific">Rhododendron simsii</name>
    <name type="common">Sims's rhododendron</name>
    <dbReference type="NCBI Taxonomy" id="118357"/>
    <lineage>
        <taxon>Eukaryota</taxon>
        <taxon>Viridiplantae</taxon>
        <taxon>Streptophyta</taxon>
        <taxon>Embryophyta</taxon>
        <taxon>Tracheophyta</taxon>
        <taxon>Spermatophyta</taxon>
        <taxon>Magnoliopsida</taxon>
        <taxon>eudicotyledons</taxon>
        <taxon>Gunneridae</taxon>
        <taxon>Pentapetalae</taxon>
        <taxon>asterids</taxon>
        <taxon>Ericales</taxon>
        <taxon>Ericaceae</taxon>
        <taxon>Ericoideae</taxon>
        <taxon>Rhodoreae</taxon>
        <taxon>Rhododendron</taxon>
    </lineage>
</organism>
<dbReference type="PROSITE" id="PS50294">
    <property type="entry name" value="WD_REPEATS_REGION"/>
    <property type="match status" value="1"/>
</dbReference>
<keyword evidence="2" id="KW-0677">Repeat</keyword>
<comment type="caution">
    <text evidence="4">The sequence shown here is derived from an EMBL/GenBank/DDBJ whole genome shotgun (WGS) entry which is preliminary data.</text>
</comment>
<dbReference type="SUPFAM" id="SSF50978">
    <property type="entry name" value="WD40 repeat-like"/>
    <property type="match status" value="1"/>
</dbReference>
<accession>A0A834G1L8</accession>
<dbReference type="InterPro" id="IPR036322">
    <property type="entry name" value="WD40_repeat_dom_sf"/>
</dbReference>
<dbReference type="OrthoDB" id="10262475at2759"/>
<dbReference type="SMART" id="SM00320">
    <property type="entry name" value="WD40"/>
    <property type="match status" value="6"/>
</dbReference>
<dbReference type="Proteomes" id="UP000626092">
    <property type="component" value="Unassembled WGS sequence"/>
</dbReference>
<dbReference type="InterPro" id="IPR019775">
    <property type="entry name" value="WD40_repeat_CS"/>
</dbReference>
<feature type="repeat" description="WD" evidence="3">
    <location>
        <begin position="90"/>
        <end position="131"/>
    </location>
</feature>
<name>A0A834G1L8_RHOSS</name>
<dbReference type="InterPro" id="IPR015943">
    <property type="entry name" value="WD40/YVTN_repeat-like_dom_sf"/>
</dbReference>
<protein>
    <recommendedName>
        <fullName evidence="6">Mitotic checkpoint protein BUB3.3</fullName>
    </recommendedName>
</protein>
<gene>
    <name evidence="4" type="ORF">RHSIM_Rhsim12G0133500</name>
</gene>
<keyword evidence="1 3" id="KW-0853">WD repeat</keyword>
<evidence type="ECO:0000256" key="1">
    <source>
        <dbReference type="ARBA" id="ARBA00022574"/>
    </source>
</evidence>
<evidence type="ECO:0000256" key="2">
    <source>
        <dbReference type="ARBA" id="ARBA00022737"/>
    </source>
</evidence>
<evidence type="ECO:0000313" key="4">
    <source>
        <dbReference type="EMBL" id="KAF7123337.1"/>
    </source>
</evidence>